<dbReference type="FunFam" id="3.40.50.2300:FF:000002">
    <property type="entry name" value="DNA-binding response regulator PhoP"/>
    <property type="match status" value="1"/>
</dbReference>
<keyword evidence="3" id="KW-0805">Transcription regulation</keyword>
<dbReference type="AlphaFoldDB" id="A0A841H2Y5"/>
<comment type="caution">
    <text evidence="9">The sequence shown here is derived from an EMBL/GenBank/DDBJ whole genome shotgun (WGS) entry which is preliminary data.</text>
</comment>
<gene>
    <name evidence="9" type="ORF">HNQ61_003871</name>
</gene>
<sequence>MKRILIVEDTIELAEALQNSLEREGYSVAIATRAAQAGALAASHRPDLVVLDLGLPDRDGYSVLEQLRSRGDDAPVLILSARRDEADKLQGFRLGADDYVTKPFGAMELLARIAALLRRHERTCPGAGKAPAAPAAAPAAPAAAPAALPDEALRERFGLTPRQIDVARLIGEGLTNAEIAEKLGLSFFTVRAHTEQVLAKLAVPSRAGVGALLYAG</sequence>
<dbReference type="PANTHER" id="PTHR48111">
    <property type="entry name" value="REGULATOR OF RPOS"/>
    <property type="match status" value="1"/>
</dbReference>
<keyword evidence="1 6" id="KW-0597">Phosphoprotein</keyword>
<dbReference type="InterPro" id="IPR036388">
    <property type="entry name" value="WH-like_DNA-bd_sf"/>
</dbReference>
<dbReference type="SUPFAM" id="SSF52172">
    <property type="entry name" value="CheY-like"/>
    <property type="match status" value="1"/>
</dbReference>
<keyword evidence="4 9" id="KW-0238">DNA-binding</keyword>
<evidence type="ECO:0000256" key="3">
    <source>
        <dbReference type="ARBA" id="ARBA00023015"/>
    </source>
</evidence>
<dbReference type="RefSeq" id="WP_170032135.1">
    <property type="nucleotide sequence ID" value="NZ_JABDTL010000001.1"/>
</dbReference>
<dbReference type="SMART" id="SM00448">
    <property type="entry name" value="REC"/>
    <property type="match status" value="1"/>
</dbReference>
<evidence type="ECO:0000256" key="2">
    <source>
        <dbReference type="ARBA" id="ARBA00023012"/>
    </source>
</evidence>
<name>A0A841H2Y5_9BACT</name>
<proteinExistence type="predicted"/>
<keyword evidence="5" id="KW-0804">Transcription</keyword>
<dbReference type="Pfam" id="PF00072">
    <property type="entry name" value="Response_reg"/>
    <property type="match status" value="1"/>
</dbReference>
<evidence type="ECO:0000256" key="5">
    <source>
        <dbReference type="ARBA" id="ARBA00023163"/>
    </source>
</evidence>
<evidence type="ECO:0000259" key="7">
    <source>
        <dbReference type="PROSITE" id="PS50043"/>
    </source>
</evidence>
<dbReference type="Gene3D" id="1.10.10.10">
    <property type="entry name" value="Winged helix-like DNA-binding domain superfamily/Winged helix DNA-binding domain"/>
    <property type="match status" value="1"/>
</dbReference>
<dbReference type="Pfam" id="PF00196">
    <property type="entry name" value="GerE"/>
    <property type="match status" value="1"/>
</dbReference>
<evidence type="ECO:0000256" key="1">
    <source>
        <dbReference type="ARBA" id="ARBA00022553"/>
    </source>
</evidence>
<dbReference type="InterPro" id="IPR011006">
    <property type="entry name" value="CheY-like_superfamily"/>
</dbReference>
<dbReference type="SUPFAM" id="SSF46894">
    <property type="entry name" value="C-terminal effector domain of the bipartite response regulators"/>
    <property type="match status" value="1"/>
</dbReference>
<protein>
    <submittedName>
        <fullName evidence="9">DNA-binding response OmpR family regulator</fullName>
    </submittedName>
</protein>
<dbReference type="InterPro" id="IPR001789">
    <property type="entry name" value="Sig_transdc_resp-reg_receiver"/>
</dbReference>
<evidence type="ECO:0000313" key="10">
    <source>
        <dbReference type="Proteomes" id="UP000582837"/>
    </source>
</evidence>
<feature type="modified residue" description="4-aspartylphosphate" evidence="6">
    <location>
        <position position="52"/>
    </location>
</feature>
<dbReference type="GO" id="GO:0032993">
    <property type="term" value="C:protein-DNA complex"/>
    <property type="evidence" value="ECO:0007669"/>
    <property type="project" value="TreeGrafter"/>
</dbReference>
<dbReference type="CDD" id="cd17574">
    <property type="entry name" value="REC_OmpR"/>
    <property type="match status" value="1"/>
</dbReference>
<evidence type="ECO:0000259" key="8">
    <source>
        <dbReference type="PROSITE" id="PS50110"/>
    </source>
</evidence>
<dbReference type="CDD" id="cd06170">
    <property type="entry name" value="LuxR_C_like"/>
    <property type="match status" value="1"/>
</dbReference>
<dbReference type="PROSITE" id="PS50043">
    <property type="entry name" value="HTH_LUXR_2"/>
    <property type="match status" value="1"/>
</dbReference>
<dbReference type="EMBL" id="JACHIA010000013">
    <property type="protein sequence ID" value="MBB6072209.1"/>
    <property type="molecule type" value="Genomic_DNA"/>
</dbReference>
<dbReference type="GO" id="GO:0006355">
    <property type="term" value="P:regulation of DNA-templated transcription"/>
    <property type="evidence" value="ECO:0007669"/>
    <property type="project" value="InterPro"/>
</dbReference>
<keyword evidence="2" id="KW-0902">Two-component regulatory system</keyword>
<feature type="domain" description="Response regulatory" evidence="8">
    <location>
        <begin position="3"/>
        <end position="117"/>
    </location>
</feature>
<evidence type="ECO:0000313" key="9">
    <source>
        <dbReference type="EMBL" id="MBB6072209.1"/>
    </source>
</evidence>
<dbReference type="PROSITE" id="PS50110">
    <property type="entry name" value="RESPONSE_REGULATORY"/>
    <property type="match status" value="1"/>
</dbReference>
<dbReference type="GO" id="GO:0000156">
    <property type="term" value="F:phosphorelay response regulator activity"/>
    <property type="evidence" value="ECO:0007669"/>
    <property type="project" value="TreeGrafter"/>
</dbReference>
<dbReference type="Gene3D" id="6.10.250.690">
    <property type="match status" value="1"/>
</dbReference>
<dbReference type="SMART" id="SM00421">
    <property type="entry name" value="HTH_LUXR"/>
    <property type="match status" value="1"/>
</dbReference>
<dbReference type="Gene3D" id="3.40.50.2300">
    <property type="match status" value="1"/>
</dbReference>
<dbReference type="GO" id="GO:0000976">
    <property type="term" value="F:transcription cis-regulatory region binding"/>
    <property type="evidence" value="ECO:0007669"/>
    <property type="project" value="TreeGrafter"/>
</dbReference>
<evidence type="ECO:0000256" key="6">
    <source>
        <dbReference type="PROSITE-ProRule" id="PRU00169"/>
    </source>
</evidence>
<evidence type="ECO:0000256" key="4">
    <source>
        <dbReference type="ARBA" id="ARBA00023125"/>
    </source>
</evidence>
<accession>A0A841H2Y5</accession>
<dbReference type="Proteomes" id="UP000582837">
    <property type="component" value="Unassembled WGS sequence"/>
</dbReference>
<dbReference type="InterPro" id="IPR000792">
    <property type="entry name" value="Tscrpt_reg_LuxR_C"/>
</dbReference>
<feature type="domain" description="HTH luxR-type" evidence="7">
    <location>
        <begin position="152"/>
        <end position="216"/>
    </location>
</feature>
<dbReference type="PANTHER" id="PTHR48111:SF1">
    <property type="entry name" value="TWO-COMPONENT RESPONSE REGULATOR ORR33"/>
    <property type="match status" value="1"/>
</dbReference>
<dbReference type="GO" id="GO:0005829">
    <property type="term" value="C:cytosol"/>
    <property type="evidence" value="ECO:0007669"/>
    <property type="project" value="TreeGrafter"/>
</dbReference>
<dbReference type="PRINTS" id="PR00038">
    <property type="entry name" value="HTHLUXR"/>
</dbReference>
<dbReference type="InterPro" id="IPR039420">
    <property type="entry name" value="WalR-like"/>
</dbReference>
<dbReference type="InterPro" id="IPR016032">
    <property type="entry name" value="Sig_transdc_resp-reg_C-effctor"/>
</dbReference>
<keyword evidence="10" id="KW-1185">Reference proteome</keyword>
<organism evidence="9 10">
    <name type="scientific">Longimicrobium terrae</name>
    <dbReference type="NCBI Taxonomy" id="1639882"/>
    <lineage>
        <taxon>Bacteria</taxon>
        <taxon>Pseudomonadati</taxon>
        <taxon>Gemmatimonadota</taxon>
        <taxon>Longimicrobiia</taxon>
        <taxon>Longimicrobiales</taxon>
        <taxon>Longimicrobiaceae</taxon>
        <taxon>Longimicrobium</taxon>
    </lineage>
</organism>
<reference evidence="9 10" key="1">
    <citation type="submission" date="2020-08" db="EMBL/GenBank/DDBJ databases">
        <title>Genomic Encyclopedia of Type Strains, Phase IV (KMG-IV): sequencing the most valuable type-strain genomes for metagenomic binning, comparative biology and taxonomic classification.</title>
        <authorList>
            <person name="Goeker M."/>
        </authorList>
    </citation>
    <scope>NUCLEOTIDE SEQUENCE [LARGE SCALE GENOMIC DNA]</scope>
    <source>
        <strain evidence="9 10">DSM 29007</strain>
    </source>
</reference>